<feature type="compositionally biased region" description="Polar residues" evidence="1">
    <location>
        <begin position="82"/>
        <end position="100"/>
    </location>
</feature>
<sequence length="240" mass="26891">MWRQSDVKLNEPNVLYHYGDIEESPEQQTDPHSSENKLESLKTGQMMDESDDDFKELCASFFQRVKKNGTKEVSGERKTKKSSNITQLTSKPTATKSKTLQGPRERKTRSGSQATRTKKRGVPKWQESEPAPSENGEGSALASAMLWRSAWSTRTGNPVRNIARTSIEETREAAPNGDSQPPPCLTATVPSPSKPRAAEMVLQRMQQFKRADPERLKHASEGCSLQPALEENIPKDPQRR</sequence>
<keyword evidence="3" id="KW-1185">Reference proteome</keyword>
<comment type="caution">
    <text evidence="2">The sequence shown here is derived from an EMBL/GenBank/DDBJ whole genome shotgun (WGS) entry which is preliminary data.</text>
</comment>
<dbReference type="Proteomes" id="UP001177744">
    <property type="component" value="Unassembled WGS sequence"/>
</dbReference>
<feature type="region of interest" description="Disordered" evidence="1">
    <location>
        <begin position="67"/>
        <end position="240"/>
    </location>
</feature>
<dbReference type="PANTHER" id="PTHR21541">
    <property type="entry name" value="BTB POZ DOMAIN CONTAINING 12"/>
    <property type="match status" value="1"/>
</dbReference>
<dbReference type="GO" id="GO:0000712">
    <property type="term" value="P:resolution of meiotic recombination intermediates"/>
    <property type="evidence" value="ECO:0007669"/>
    <property type="project" value="TreeGrafter"/>
</dbReference>
<name>A0AA40I823_CNENI</name>
<feature type="region of interest" description="Disordered" evidence="1">
    <location>
        <begin position="1"/>
        <end position="50"/>
    </location>
</feature>
<dbReference type="EMBL" id="JAULJE010000003">
    <property type="protein sequence ID" value="KAK1344763.1"/>
    <property type="molecule type" value="Genomic_DNA"/>
</dbReference>
<accession>A0AA40I823</accession>
<dbReference type="PANTHER" id="PTHR21541:SF3">
    <property type="entry name" value="STRUCTURE-SPECIFIC ENDONUCLEASE SUBUNIT SLX4"/>
    <property type="match status" value="1"/>
</dbReference>
<reference evidence="2" key="1">
    <citation type="submission" date="2023-06" db="EMBL/GenBank/DDBJ databases">
        <title>Reference genome for the Northern bat (Eptesicus nilssonii), a most northern bat species.</title>
        <authorList>
            <person name="Laine V.N."/>
            <person name="Pulliainen A.T."/>
            <person name="Lilley T.M."/>
        </authorList>
    </citation>
    <scope>NUCLEOTIDE SEQUENCE</scope>
    <source>
        <strain evidence="2">BLF_Eptnil</strain>
        <tissue evidence="2">Kidney</tissue>
    </source>
</reference>
<evidence type="ECO:0000313" key="3">
    <source>
        <dbReference type="Proteomes" id="UP001177744"/>
    </source>
</evidence>
<evidence type="ECO:0000256" key="1">
    <source>
        <dbReference type="SAM" id="MobiDB-lite"/>
    </source>
</evidence>
<evidence type="ECO:0000313" key="2">
    <source>
        <dbReference type="EMBL" id="KAK1344763.1"/>
    </source>
</evidence>
<dbReference type="AlphaFoldDB" id="A0AA40I823"/>
<gene>
    <name evidence="2" type="ORF">QTO34_013464</name>
</gene>
<proteinExistence type="predicted"/>
<dbReference type="GO" id="GO:0033557">
    <property type="term" value="C:Slx1-Slx4 complex"/>
    <property type="evidence" value="ECO:0007669"/>
    <property type="project" value="TreeGrafter"/>
</dbReference>
<feature type="compositionally biased region" description="Basic and acidic residues" evidence="1">
    <location>
        <begin position="209"/>
        <end position="220"/>
    </location>
</feature>
<organism evidence="2 3">
    <name type="scientific">Cnephaeus nilssonii</name>
    <name type="common">Northern bat</name>
    <name type="synonym">Eptesicus nilssonii</name>
    <dbReference type="NCBI Taxonomy" id="3371016"/>
    <lineage>
        <taxon>Eukaryota</taxon>
        <taxon>Metazoa</taxon>
        <taxon>Chordata</taxon>
        <taxon>Craniata</taxon>
        <taxon>Vertebrata</taxon>
        <taxon>Euteleostomi</taxon>
        <taxon>Mammalia</taxon>
        <taxon>Eutheria</taxon>
        <taxon>Laurasiatheria</taxon>
        <taxon>Chiroptera</taxon>
        <taxon>Yangochiroptera</taxon>
        <taxon>Vespertilionidae</taxon>
        <taxon>Cnephaeus</taxon>
    </lineage>
</organism>
<protein>
    <submittedName>
        <fullName evidence="2">Uncharacterized protein</fullName>
    </submittedName>
</protein>